<keyword evidence="3" id="KW-0808">Transferase</keyword>
<gene>
    <name evidence="10" type="ORF">RF55_22340</name>
</gene>
<keyword evidence="4" id="KW-0548">Nucleotidyltransferase</keyword>
<evidence type="ECO:0000256" key="4">
    <source>
        <dbReference type="ARBA" id="ARBA00022695"/>
    </source>
</evidence>
<dbReference type="FunFam" id="3.10.20.370:FF:000001">
    <property type="entry name" value="Retrovirus-related Pol polyprotein from transposon 17.6-like protein"/>
    <property type="match status" value="1"/>
</dbReference>
<evidence type="ECO:0000259" key="9">
    <source>
        <dbReference type="PROSITE" id="PS50878"/>
    </source>
</evidence>
<dbReference type="Gene3D" id="3.10.10.10">
    <property type="entry name" value="HIV Type 1 Reverse Transcriptase, subunit A, domain 1"/>
    <property type="match status" value="1"/>
</dbReference>
<dbReference type="InterPro" id="IPR051320">
    <property type="entry name" value="Viral_Replic_Matur_Polypro"/>
</dbReference>
<evidence type="ECO:0000256" key="8">
    <source>
        <dbReference type="ARBA" id="ARBA00022918"/>
    </source>
</evidence>
<keyword evidence="7" id="KW-0378">Hydrolase</keyword>
<evidence type="ECO:0000313" key="11">
    <source>
        <dbReference type="Proteomes" id="UP000036403"/>
    </source>
</evidence>
<keyword evidence="5" id="KW-0540">Nuclease</keyword>
<dbReference type="STRING" id="67767.A0A0J7JX22"/>
<dbReference type="EC" id="2.7.7.49" evidence="1"/>
<dbReference type="Pfam" id="PF00078">
    <property type="entry name" value="RVT_1"/>
    <property type="match status" value="1"/>
</dbReference>
<dbReference type="GO" id="GO:0003964">
    <property type="term" value="F:RNA-directed DNA polymerase activity"/>
    <property type="evidence" value="ECO:0007669"/>
    <property type="project" value="UniProtKB-KW"/>
</dbReference>
<evidence type="ECO:0000256" key="7">
    <source>
        <dbReference type="ARBA" id="ARBA00022801"/>
    </source>
</evidence>
<dbReference type="GO" id="GO:0004519">
    <property type="term" value="F:endonuclease activity"/>
    <property type="evidence" value="ECO:0007669"/>
    <property type="project" value="UniProtKB-KW"/>
</dbReference>
<dbReference type="PANTHER" id="PTHR33064">
    <property type="entry name" value="POL PROTEIN"/>
    <property type="match status" value="1"/>
</dbReference>
<evidence type="ECO:0000256" key="6">
    <source>
        <dbReference type="ARBA" id="ARBA00022759"/>
    </source>
</evidence>
<feature type="domain" description="Reverse transcriptase" evidence="9">
    <location>
        <begin position="2"/>
        <end position="181"/>
    </location>
</feature>
<keyword evidence="6" id="KW-0255">Endonuclease</keyword>
<evidence type="ECO:0000256" key="3">
    <source>
        <dbReference type="ARBA" id="ARBA00022679"/>
    </source>
</evidence>
<accession>A0A0J7JX22</accession>
<keyword evidence="8" id="KW-0695">RNA-directed DNA polymerase</keyword>
<evidence type="ECO:0000313" key="10">
    <source>
        <dbReference type="EMBL" id="KMQ82622.1"/>
    </source>
</evidence>
<dbReference type="FunFam" id="3.30.70.270:FF:000020">
    <property type="entry name" value="Transposon Tf2-6 polyprotein-like Protein"/>
    <property type="match status" value="1"/>
</dbReference>
<dbReference type="GO" id="GO:0008233">
    <property type="term" value="F:peptidase activity"/>
    <property type="evidence" value="ECO:0007669"/>
    <property type="project" value="UniProtKB-KW"/>
</dbReference>
<evidence type="ECO:0000256" key="5">
    <source>
        <dbReference type="ARBA" id="ARBA00022722"/>
    </source>
</evidence>
<dbReference type="InterPro" id="IPR043502">
    <property type="entry name" value="DNA/RNA_pol_sf"/>
</dbReference>
<reference evidence="10 11" key="1">
    <citation type="submission" date="2015-04" db="EMBL/GenBank/DDBJ databases">
        <title>Lasius niger genome sequencing.</title>
        <authorList>
            <person name="Konorov E.A."/>
            <person name="Nikitin M.A."/>
            <person name="Kirill M.V."/>
            <person name="Chang P."/>
        </authorList>
    </citation>
    <scope>NUCLEOTIDE SEQUENCE [LARGE SCALE GENOMIC DNA]</scope>
    <source>
        <tissue evidence="10">Whole</tissue>
    </source>
</reference>
<name>A0A0J7JX22_LASNI</name>
<sequence>MLEEGYIEPSESPWAAPIVLVKKKNGDTRFCVDYRGLNNVTKSDSFPLPLIQSIVQRVGQATTWSTLDLAAGYWQVRVAPEDRPKTAFVTPHGTFQYCVMPFGLKNAPATFQRLMNKVLAPFLGKFCEVYLDDIVIHSQNEEEHIGHLRQVLRALQKAGLVLNVEKSKFFKRELDFLGHHFTQEGLKPQEDKLEAIKNYPRPRNVKALRRFLGMCSWIKNFIPKFAEKAKPLYELTRPSHGWRWGDGEQRAFDLLKHALLNPPVLQFFKQEGELFLYTDASEVGLGATITQKIGDQERILGYASRVLSSAETNYSVSERECLAIVWACEKLKDLLFNSMYRDYRP</sequence>
<dbReference type="Pfam" id="PF17919">
    <property type="entry name" value="RT_RNaseH_2"/>
    <property type="match status" value="1"/>
</dbReference>
<dbReference type="CDD" id="cd01647">
    <property type="entry name" value="RT_LTR"/>
    <property type="match status" value="1"/>
</dbReference>
<dbReference type="AlphaFoldDB" id="A0A0J7JX22"/>
<dbReference type="Gene3D" id="3.10.20.370">
    <property type="match status" value="1"/>
</dbReference>
<dbReference type="InterPro" id="IPR041577">
    <property type="entry name" value="RT_RNaseH_2"/>
</dbReference>
<dbReference type="PaxDb" id="67767-A0A0J7JX22"/>
<protein>
    <recommendedName>
        <fullName evidence="1">RNA-directed DNA polymerase</fullName>
        <ecNumber evidence="1">2.7.7.49</ecNumber>
    </recommendedName>
</protein>
<dbReference type="GO" id="GO:0006508">
    <property type="term" value="P:proteolysis"/>
    <property type="evidence" value="ECO:0007669"/>
    <property type="project" value="UniProtKB-KW"/>
</dbReference>
<keyword evidence="2" id="KW-0645">Protease</keyword>
<organism evidence="10 11">
    <name type="scientific">Lasius niger</name>
    <name type="common">Black garden ant</name>
    <dbReference type="NCBI Taxonomy" id="67767"/>
    <lineage>
        <taxon>Eukaryota</taxon>
        <taxon>Metazoa</taxon>
        <taxon>Ecdysozoa</taxon>
        <taxon>Arthropoda</taxon>
        <taxon>Hexapoda</taxon>
        <taxon>Insecta</taxon>
        <taxon>Pterygota</taxon>
        <taxon>Neoptera</taxon>
        <taxon>Endopterygota</taxon>
        <taxon>Hymenoptera</taxon>
        <taxon>Apocrita</taxon>
        <taxon>Aculeata</taxon>
        <taxon>Formicoidea</taxon>
        <taxon>Formicidae</taxon>
        <taxon>Formicinae</taxon>
        <taxon>Lasius</taxon>
        <taxon>Lasius</taxon>
    </lineage>
</organism>
<dbReference type="InterPro" id="IPR043128">
    <property type="entry name" value="Rev_trsase/Diguanyl_cyclase"/>
</dbReference>
<proteinExistence type="predicted"/>
<dbReference type="EMBL" id="LBMM01024073">
    <property type="protein sequence ID" value="KMQ82622.1"/>
    <property type="molecule type" value="Genomic_DNA"/>
</dbReference>
<dbReference type="FunFam" id="3.10.10.10:FF:000007">
    <property type="entry name" value="Retrovirus-related Pol polyprotein from transposon 17.6-like Protein"/>
    <property type="match status" value="1"/>
</dbReference>
<comment type="caution">
    <text evidence="10">The sequence shown here is derived from an EMBL/GenBank/DDBJ whole genome shotgun (WGS) entry which is preliminary data.</text>
</comment>
<evidence type="ECO:0000256" key="2">
    <source>
        <dbReference type="ARBA" id="ARBA00022670"/>
    </source>
</evidence>
<dbReference type="InterPro" id="IPR000477">
    <property type="entry name" value="RT_dom"/>
</dbReference>
<dbReference type="PANTHER" id="PTHR33064:SF37">
    <property type="entry name" value="RIBONUCLEASE H"/>
    <property type="match status" value="1"/>
</dbReference>
<dbReference type="SUPFAM" id="SSF56672">
    <property type="entry name" value="DNA/RNA polymerases"/>
    <property type="match status" value="1"/>
</dbReference>
<keyword evidence="11" id="KW-1185">Reference proteome</keyword>
<dbReference type="OrthoDB" id="7701233at2759"/>
<dbReference type="Proteomes" id="UP000036403">
    <property type="component" value="Unassembled WGS sequence"/>
</dbReference>
<dbReference type="Gene3D" id="3.30.70.270">
    <property type="match status" value="2"/>
</dbReference>
<dbReference type="PROSITE" id="PS50878">
    <property type="entry name" value="RT_POL"/>
    <property type="match status" value="1"/>
</dbReference>
<evidence type="ECO:0000256" key="1">
    <source>
        <dbReference type="ARBA" id="ARBA00012493"/>
    </source>
</evidence>